<dbReference type="AlphaFoldDB" id="A0A0R3QF46"/>
<organism evidence="3">
    <name type="scientific">Brugia timori</name>
    <dbReference type="NCBI Taxonomy" id="42155"/>
    <lineage>
        <taxon>Eukaryota</taxon>
        <taxon>Metazoa</taxon>
        <taxon>Ecdysozoa</taxon>
        <taxon>Nematoda</taxon>
        <taxon>Chromadorea</taxon>
        <taxon>Rhabditida</taxon>
        <taxon>Spirurina</taxon>
        <taxon>Spiruromorpha</taxon>
        <taxon>Filarioidea</taxon>
        <taxon>Onchocercidae</taxon>
        <taxon>Brugia</taxon>
    </lineage>
</organism>
<dbReference type="WBParaSite" id="BTMF_0000499001-mRNA-1">
    <property type="protein sequence ID" value="BTMF_0000499001-mRNA-1"/>
    <property type="gene ID" value="BTMF_0000499001"/>
</dbReference>
<dbReference type="Proteomes" id="UP000280834">
    <property type="component" value="Unassembled WGS sequence"/>
</dbReference>
<name>A0A0R3QF46_9BILA</name>
<protein>
    <submittedName>
        <fullName evidence="3">TLC domain-containing protein</fullName>
    </submittedName>
</protein>
<evidence type="ECO:0000313" key="2">
    <source>
        <dbReference type="Proteomes" id="UP000280834"/>
    </source>
</evidence>
<keyword evidence="2" id="KW-1185">Reference proteome</keyword>
<evidence type="ECO:0000313" key="3">
    <source>
        <dbReference type="WBParaSite" id="BTMF_0000499001-mRNA-1"/>
    </source>
</evidence>
<accession>A0A0R3QF46</accession>
<evidence type="ECO:0000313" key="1">
    <source>
        <dbReference type="EMBL" id="VDO16472.1"/>
    </source>
</evidence>
<gene>
    <name evidence="1" type="ORF">BTMF_LOCUS4277</name>
</gene>
<proteinExistence type="predicted"/>
<reference evidence="1 2" key="2">
    <citation type="submission" date="2018-11" db="EMBL/GenBank/DDBJ databases">
        <authorList>
            <consortium name="Pathogen Informatics"/>
        </authorList>
    </citation>
    <scope>NUCLEOTIDE SEQUENCE [LARGE SCALE GENOMIC DNA]</scope>
</reference>
<dbReference type="STRING" id="42155.A0A0R3QF46"/>
<sequence>MAILGHHILASLFIFFFLTKIRKRFSLVEIILCNRLVLRFYSNKFVLFES</sequence>
<reference evidence="3" key="1">
    <citation type="submission" date="2017-02" db="UniProtKB">
        <authorList>
            <consortium name="WormBaseParasite"/>
        </authorList>
    </citation>
    <scope>IDENTIFICATION</scope>
</reference>
<dbReference type="EMBL" id="UZAG01004165">
    <property type="protein sequence ID" value="VDO16472.1"/>
    <property type="molecule type" value="Genomic_DNA"/>
</dbReference>